<dbReference type="Proteomes" id="UP000824321">
    <property type="component" value="Chromosome"/>
</dbReference>
<reference evidence="1 2" key="1">
    <citation type="submission" date="2021-08" db="EMBL/GenBank/DDBJ databases">
        <title>Comparative Genomics Analysis of the Genus Qipengyuania Reveals Extensive Genetic Diversity and Metabolic Versatility, Including the Description of Fifteen Novel Species.</title>
        <authorList>
            <person name="Liu Y."/>
        </authorList>
    </citation>
    <scope>NUCLEOTIDE SEQUENCE [LARGE SCALE GENOMIC DNA]</scope>
    <source>
        <strain evidence="1 2">1NDH1</strain>
    </source>
</reference>
<evidence type="ECO:0000313" key="2">
    <source>
        <dbReference type="Proteomes" id="UP000824321"/>
    </source>
</evidence>
<evidence type="ECO:0000313" key="1">
    <source>
        <dbReference type="EMBL" id="QZD96371.1"/>
    </source>
</evidence>
<sequence>MIRSLDLDVAIYRDRAQVTHRGSGTFIDMRAEFAFSSDARLVEHARYFEDTLVRAMRHILAEGGFSLKEPIAHVVRFDGNLDDMQKSLVETALREIGFHEVIFELDA</sequence>
<gene>
    <name evidence="1" type="ORF">K3136_06745</name>
</gene>
<protein>
    <submittedName>
        <fullName evidence="1">Uncharacterized protein</fullName>
    </submittedName>
</protein>
<name>A0ABX9A503_9SPHN</name>
<accession>A0ABX9A503</accession>
<keyword evidence="2" id="KW-1185">Reference proteome</keyword>
<proteinExistence type="predicted"/>
<organism evidence="1 2">
    <name type="scientific">Qipengyuania gelatinilytica</name>
    <dbReference type="NCBI Taxonomy" id="2867231"/>
    <lineage>
        <taxon>Bacteria</taxon>
        <taxon>Pseudomonadati</taxon>
        <taxon>Pseudomonadota</taxon>
        <taxon>Alphaproteobacteria</taxon>
        <taxon>Sphingomonadales</taxon>
        <taxon>Erythrobacteraceae</taxon>
        <taxon>Qipengyuania</taxon>
    </lineage>
</organism>
<dbReference type="EMBL" id="CP081294">
    <property type="protein sequence ID" value="QZD96371.1"/>
    <property type="molecule type" value="Genomic_DNA"/>
</dbReference>
<dbReference type="RefSeq" id="WP_221432091.1">
    <property type="nucleotide sequence ID" value="NZ_CP081294.1"/>
</dbReference>